<feature type="transmembrane region" description="Helical" evidence="1">
    <location>
        <begin position="56"/>
        <end position="80"/>
    </location>
</feature>
<dbReference type="STRING" id="84698.SAMN04488528_100758"/>
<evidence type="ECO:0000313" key="3">
    <source>
        <dbReference type="Proteomes" id="UP000198619"/>
    </source>
</evidence>
<name>A0A1I0X402_9CLOT</name>
<dbReference type="RefSeq" id="WP_090039736.1">
    <property type="nucleotide sequence ID" value="NZ_FOKI01000007.1"/>
</dbReference>
<feature type="transmembrane region" description="Helical" evidence="1">
    <location>
        <begin position="12"/>
        <end position="32"/>
    </location>
</feature>
<evidence type="ECO:0000313" key="2">
    <source>
        <dbReference type="EMBL" id="SFA95769.1"/>
    </source>
</evidence>
<sequence length="122" mass="13974">MRLKKRNKTPKATLILNTIAMIMGIFAIFNIYKSHMYVSSLIEKGFDPSSEVAEVINYYLTTVTPYIFYGICLVALGYLIKKVDYLVDAKSVSQLDKEYSEKAPIEKDEDSELDKLFEDLDV</sequence>
<organism evidence="2 3">
    <name type="scientific">Clostridium frigidicarnis</name>
    <dbReference type="NCBI Taxonomy" id="84698"/>
    <lineage>
        <taxon>Bacteria</taxon>
        <taxon>Bacillati</taxon>
        <taxon>Bacillota</taxon>
        <taxon>Clostridia</taxon>
        <taxon>Eubacteriales</taxon>
        <taxon>Clostridiaceae</taxon>
        <taxon>Clostridium</taxon>
    </lineage>
</organism>
<protein>
    <submittedName>
        <fullName evidence="2">Uncharacterized protein</fullName>
    </submittedName>
</protein>
<keyword evidence="1" id="KW-0812">Transmembrane</keyword>
<dbReference type="OrthoDB" id="1910844at2"/>
<gene>
    <name evidence="2" type="ORF">SAMN04488528_100758</name>
</gene>
<keyword evidence="1" id="KW-0472">Membrane</keyword>
<dbReference type="Proteomes" id="UP000198619">
    <property type="component" value="Unassembled WGS sequence"/>
</dbReference>
<keyword evidence="1" id="KW-1133">Transmembrane helix</keyword>
<dbReference type="AlphaFoldDB" id="A0A1I0X402"/>
<reference evidence="2 3" key="1">
    <citation type="submission" date="2016-10" db="EMBL/GenBank/DDBJ databases">
        <authorList>
            <person name="de Groot N.N."/>
        </authorList>
    </citation>
    <scope>NUCLEOTIDE SEQUENCE [LARGE SCALE GENOMIC DNA]</scope>
    <source>
        <strain evidence="2 3">DSM 12271</strain>
    </source>
</reference>
<evidence type="ECO:0000256" key="1">
    <source>
        <dbReference type="SAM" id="Phobius"/>
    </source>
</evidence>
<accession>A0A1I0X402</accession>
<keyword evidence="3" id="KW-1185">Reference proteome</keyword>
<proteinExistence type="predicted"/>
<dbReference type="EMBL" id="FOKI01000007">
    <property type="protein sequence ID" value="SFA95769.1"/>
    <property type="molecule type" value="Genomic_DNA"/>
</dbReference>